<keyword evidence="1" id="KW-1133">Transmembrane helix</keyword>
<feature type="transmembrane region" description="Helical" evidence="1">
    <location>
        <begin position="20"/>
        <end position="38"/>
    </location>
</feature>
<dbReference type="PATRIC" id="fig|1227493.4.peg.3380"/>
<dbReference type="RefSeq" id="WP_006654500.1">
    <property type="nucleotide sequence ID" value="NZ_AOIM01000041.1"/>
</dbReference>
<feature type="transmembrane region" description="Helical" evidence="1">
    <location>
        <begin position="58"/>
        <end position="81"/>
    </location>
</feature>
<evidence type="ECO:0000313" key="2">
    <source>
        <dbReference type="EMBL" id="ELY87579.1"/>
    </source>
</evidence>
<dbReference type="AlphaFoldDB" id="L9ZMK5"/>
<sequence length="90" mass="10344">MDKDDYLEYYLSREFFRDRLLVLCLVIGGFAVVQWIGIELAVLDSSVEHPRAVVVQVLAVLIIGMWLVLAVLGMIGLVRWVRSRSFYNNN</sequence>
<dbReference type="EMBL" id="AOIM01000041">
    <property type="protein sequence ID" value="ELY87579.1"/>
    <property type="molecule type" value="Genomic_DNA"/>
</dbReference>
<dbReference type="Proteomes" id="UP000011519">
    <property type="component" value="Unassembled WGS sequence"/>
</dbReference>
<dbReference type="STRING" id="1227493.C483_16808"/>
<organism evidence="2 3">
    <name type="scientific">Natrialba hulunbeirensis JCM 10989</name>
    <dbReference type="NCBI Taxonomy" id="1227493"/>
    <lineage>
        <taxon>Archaea</taxon>
        <taxon>Methanobacteriati</taxon>
        <taxon>Methanobacteriota</taxon>
        <taxon>Stenosarchaea group</taxon>
        <taxon>Halobacteria</taxon>
        <taxon>Halobacteriales</taxon>
        <taxon>Natrialbaceae</taxon>
        <taxon>Natrialba</taxon>
    </lineage>
</organism>
<gene>
    <name evidence="2" type="ORF">C483_16808</name>
</gene>
<protein>
    <submittedName>
        <fullName evidence="2">Uncharacterized protein</fullName>
    </submittedName>
</protein>
<reference evidence="2 3" key="1">
    <citation type="journal article" date="2014" name="PLoS Genet.">
        <title>Phylogenetically driven sequencing of extremely halophilic archaea reveals strategies for static and dynamic osmo-response.</title>
        <authorList>
            <person name="Becker E.A."/>
            <person name="Seitzer P.M."/>
            <person name="Tritt A."/>
            <person name="Larsen D."/>
            <person name="Krusor M."/>
            <person name="Yao A.I."/>
            <person name="Wu D."/>
            <person name="Madern D."/>
            <person name="Eisen J.A."/>
            <person name="Darling A.E."/>
            <person name="Facciotti M.T."/>
        </authorList>
    </citation>
    <scope>NUCLEOTIDE SEQUENCE [LARGE SCALE GENOMIC DNA]</scope>
    <source>
        <strain evidence="2 3">JCM 10989</strain>
    </source>
</reference>
<keyword evidence="1" id="KW-0812">Transmembrane</keyword>
<evidence type="ECO:0000256" key="1">
    <source>
        <dbReference type="SAM" id="Phobius"/>
    </source>
</evidence>
<proteinExistence type="predicted"/>
<keyword evidence="1" id="KW-0472">Membrane</keyword>
<evidence type="ECO:0000313" key="3">
    <source>
        <dbReference type="Proteomes" id="UP000011519"/>
    </source>
</evidence>
<keyword evidence="3" id="KW-1185">Reference proteome</keyword>
<dbReference type="OrthoDB" id="374842at2157"/>
<accession>L9ZMK5</accession>
<name>L9ZMK5_9EURY</name>
<comment type="caution">
    <text evidence="2">The sequence shown here is derived from an EMBL/GenBank/DDBJ whole genome shotgun (WGS) entry which is preliminary data.</text>
</comment>